<dbReference type="PROSITE" id="PS50076">
    <property type="entry name" value="DNAJ_2"/>
    <property type="match status" value="1"/>
</dbReference>
<dbReference type="SUPFAM" id="SSF68906">
    <property type="entry name" value="SAP domain"/>
    <property type="match status" value="1"/>
</dbReference>
<feature type="region of interest" description="Disordered" evidence="1">
    <location>
        <begin position="44"/>
        <end position="97"/>
    </location>
</feature>
<dbReference type="Gene3D" id="1.10.287.110">
    <property type="entry name" value="DnaJ domain"/>
    <property type="match status" value="1"/>
</dbReference>
<evidence type="ECO:0000259" key="2">
    <source>
        <dbReference type="PROSITE" id="PS50076"/>
    </source>
</evidence>
<gene>
    <name evidence="3" type="ORF">PCOR1329_LOCUS81858</name>
</gene>
<feature type="compositionally biased region" description="Pro residues" evidence="1">
    <location>
        <begin position="76"/>
        <end position="86"/>
    </location>
</feature>
<sequence>RREAALTHHPDKGGDPEKFKEIGAAQETLTDESKRASYDSALLRARSRDGLGLRSSSHDRAPAPRPPPAERQTTSRPPPARPPRPPGAVEIPADPSSLSVKELKELLSALGIDHENCLEKADLLALVQKRKEKRPADTGNGETTPRASAG</sequence>
<feature type="compositionally biased region" description="Polar residues" evidence="1">
    <location>
        <begin position="140"/>
        <end position="150"/>
    </location>
</feature>
<evidence type="ECO:0000256" key="1">
    <source>
        <dbReference type="SAM" id="MobiDB-lite"/>
    </source>
</evidence>
<dbReference type="EMBL" id="CAUYUJ010021717">
    <property type="protein sequence ID" value="CAK0906591.1"/>
    <property type="molecule type" value="Genomic_DNA"/>
</dbReference>
<dbReference type="InterPro" id="IPR036869">
    <property type="entry name" value="J_dom_sf"/>
</dbReference>
<feature type="non-terminal residue" evidence="3">
    <location>
        <position position="150"/>
    </location>
</feature>
<feature type="compositionally biased region" description="Basic and acidic residues" evidence="1">
    <location>
        <begin position="46"/>
        <end position="62"/>
    </location>
</feature>
<keyword evidence="4" id="KW-1185">Reference proteome</keyword>
<accession>A0ABN9Y680</accession>
<protein>
    <recommendedName>
        <fullName evidence="2">J domain-containing protein</fullName>
    </recommendedName>
</protein>
<proteinExistence type="predicted"/>
<dbReference type="Gene3D" id="1.10.720.30">
    <property type="entry name" value="SAP domain"/>
    <property type="match status" value="1"/>
</dbReference>
<reference evidence="3" key="1">
    <citation type="submission" date="2023-10" db="EMBL/GenBank/DDBJ databases">
        <authorList>
            <person name="Chen Y."/>
            <person name="Shah S."/>
            <person name="Dougan E. K."/>
            <person name="Thang M."/>
            <person name="Chan C."/>
        </authorList>
    </citation>
    <scope>NUCLEOTIDE SEQUENCE [LARGE SCALE GENOMIC DNA]</scope>
</reference>
<name>A0ABN9Y680_9DINO</name>
<dbReference type="InterPro" id="IPR001623">
    <property type="entry name" value="DnaJ_domain"/>
</dbReference>
<evidence type="ECO:0000313" key="4">
    <source>
        <dbReference type="Proteomes" id="UP001189429"/>
    </source>
</evidence>
<dbReference type="InterPro" id="IPR036361">
    <property type="entry name" value="SAP_dom_sf"/>
</dbReference>
<dbReference type="SUPFAM" id="SSF46565">
    <property type="entry name" value="Chaperone J-domain"/>
    <property type="match status" value="1"/>
</dbReference>
<organism evidence="3 4">
    <name type="scientific">Prorocentrum cordatum</name>
    <dbReference type="NCBI Taxonomy" id="2364126"/>
    <lineage>
        <taxon>Eukaryota</taxon>
        <taxon>Sar</taxon>
        <taxon>Alveolata</taxon>
        <taxon>Dinophyceae</taxon>
        <taxon>Prorocentrales</taxon>
        <taxon>Prorocentraceae</taxon>
        <taxon>Prorocentrum</taxon>
    </lineage>
</organism>
<dbReference type="PRINTS" id="PR00625">
    <property type="entry name" value="JDOMAIN"/>
</dbReference>
<dbReference type="CDD" id="cd06257">
    <property type="entry name" value="DnaJ"/>
    <property type="match status" value="1"/>
</dbReference>
<dbReference type="Pfam" id="PF00226">
    <property type="entry name" value="DnaJ"/>
    <property type="match status" value="1"/>
</dbReference>
<comment type="caution">
    <text evidence="3">The sequence shown here is derived from an EMBL/GenBank/DDBJ whole genome shotgun (WGS) entry which is preliminary data.</text>
</comment>
<feature type="domain" description="J" evidence="2">
    <location>
        <begin position="1"/>
        <end position="42"/>
    </location>
</feature>
<feature type="non-terminal residue" evidence="3">
    <location>
        <position position="1"/>
    </location>
</feature>
<feature type="region of interest" description="Disordered" evidence="1">
    <location>
        <begin position="130"/>
        <end position="150"/>
    </location>
</feature>
<evidence type="ECO:0000313" key="3">
    <source>
        <dbReference type="EMBL" id="CAK0906591.1"/>
    </source>
</evidence>
<dbReference type="Proteomes" id="UP001189429">
    <property type="component" value="Unassembled WGS sequence"/>
</dbReference>